<reference evidence="1 4" key="2">
    <citation type="submission" date="2023-08" db="EMBL/GenBank/DDBJ databases">
        <title>Bioegradation of LLDPE and BLDPE plastic by marine bacteria from coast plastic debris.</title>
        <authorList>
            <person name="Rong Z."/>
        </authorList>
    </citation>
    <scope>NUCLEOTIDE SEQUENCE [LARGE SCALE GENOMIC DNA]</scope>
    <source>
        <strain evidence="1 4">Z-2</strain>
    </source>
</reference>
<sequence>MTDVKVTPEALEGFVATNAAMATAIGTAGSIDAAANTAVMVPVFGLIGQEFLASFIVAQANHLMSVGQLAAVHAATAATTAQGLAEYEGVDASSAAAIRSVL</sequence>
<name>A0A1H2LUQ8_9ACTN</name>
<dbReference type="Proteomes" id="UP001265083">
    <property type="component" value="Unassembled WGS sequence"/>
</dbReference>
<reference evidence="2 3" key="1">
    <citation type="submission" date="2016-10" db="EMBL/GenBank/DDBJ databases">
        <authorList>
            <person name="de Groot N.N."/>
        </authorList>
    </citation>
    <scope>NUCLEOTIDE SEQUENCE [LARGE SCALE GENOMIC DNA]</scope>
    <source>
        <strain evidence="2 3">DSM 44215</strain>
    </source>
</reference>
<proteinExistence type="predicted"/>
<gene>
    <name evidence="1" type="ORF">RD149_09305</name>
    <name evidence="2" type="ORF">SAMN04488548_136893</name>
</gene>
<evidence type="ECO:0000313" key="4">
    <source>
        <dbReference type="Proteomes" id="UP001265083"/>
    </source>
</evidence>
<dbReference type="Pfam" id="PF10824">
    <property type="entry name" value="T7SS_ESX_EspC"/>
    <property type="match status" value="1"/>
</dbReference>
<dbReference type="GO" id="GO:0009306">
    <property type="term" value="P:protein secretion"/>
    <property type="evidence" value="ECO:0007669"/>
    <property type="project" value="InterPro"/>
</dbReference>
<dbReference type="AlphaFoldDB" id="A0A1H2LUQ8"/>
<dbReference type="InterPro" id="IPR022536">
    <property type="entry name" value="EspC"/>
</dbReference>
<accession>A0A1H2LUQ8</accession>
<dbReference type="EMBL" id="JAVLUS010000006">
    <property type="protein sequence ID" value="MDS1113965.1"/>
    <property type="molecule type" value="Genomic_DNA"/>
</dbReference>
<protein>
    <submittedName>
        <fullName evidence="2">Excreted virulence factor EspC, type VII ESX diderm</fullName>
    </submittedName>
    <submittedName>
        <fullName evidence="1">Type VII secretion target</fullName>
    </submittedName>
</protein>
<dbReference type="EMBL" id="FNLM01000036">
    <property type="protein sequence ID" value="SDU84727.1"/>
    <property type="molecule type" value="Genomic_DNA"/>
</dbReference>
<evidence type="ECO:0000313" key="2">
    <source>
        <dbReference type="EMBL" id="SDU84727.1"/>
    </source>
</evidence>
<dbReference type="OrthoDB" id="4382075at2"/>
<evidence type="ECO:0000313" key="3">
    <source>
        <dbReference type="Proteomes" id="UP000183180"/>
    </source>
</evidence>
<dbReference type="Proteomes" id="UP000183180">
    <property type="component" value="Unassembled WGS sequence"/>
</dbReference>
<dbReference type="RefSeq" id="WP_074854178.1">
    <property type="nucleotide sequence ID" value="NZ_FNLM01000036.1"/>
</dbReference>
<keyword evidence="4" id="KW-1185">Reference proteome</keyword>
<organism evidence="2 3">
    <name type="scientific">Gordonia westfalica</name>
    <dbReference type="NCBI Taxonomy" id="158898"/>
    <lineage>
        <taxon>Bacteria</taxon>
        <taxon>Bacillati</taxon>
        <taxon>Actinomycetota</taxon>
        <taxon>Actinomycetes</taxon>
        <taxon>Mycobacteriales</taxon>
        <taxon>Gordoniaceae</taxon>
        <taxon>Gordonia</taxon>
    </lineage>
</organism>
<evidence type="ECO:0000313" key="1">
    <source>
        <dbReference type="EMBL" id="MDS1113965.1"/>
    </source>
</evidence>
<dbReference type="STRING" id="158898.SAMN04488548_136893"/>